<accession>A0A935Q2T0</accession>
<evidence type="ECO:0000313" key="2">
    <source>
        <dbReference type="Proteomes" id="UP000697998"/>
    </source>
</evidence>
<sequence length="121" mass="13612">MKIHRSIAEPIREGAKWEERWNAEDDGLIACWERGREKRLEDPALAAQAADGWLVVLPWKGGVEKAIKKKQKFGTLYYLAMWQGLRGEDLNIDTAEEIVLNCTATGMAVVFTGDMAKYAEA</sequence>
<comment type="caution">
    <text evidence="1">The sequence shown here is derived from an EMBL/GenBank/DDBJ whole genome shotgun (WGS) entry which is preliminary data.</text>
</comment>
<evidence type="ECO:0000313" key="1">
    <source>
        <dbReference type="EMBL" id="MBK7676997.1"/>
    </source>
</evidence>
<protein>
    <submittedName>
        <fullName evidence="1">Uncharacterized protein</fullName>
    </submittedName>
</protein>
<gene>
    <name evidence="1" type="ORF">IPJ27_20805</name>
</gene>
<dbReference type="EMBL" id="JADJMH010000030">
    <property type="protein sequence ID" value="MBK7676997.1"/>
    <property type="molecule type" value="Genomic_DNA"/>
</dbReference>
<dbReference type="Proteomes" id="UP000697998">
    <property type="component" value="Unassembled WGS sequence"/>
</dbReference>
<proteinExistence type="predicted"/>
<organism evidence="1 2">
    <name type="scientific">Candidatus Accumulibacter proximus</name>
    <dbReference type="NCBI Taxonomy" id="2954385"/>
    <lineage>
        <taxon>Bacteria</taxon>
        <taxon>Pseudomonadati</taxon>
        <taxon>Pseudomonadota</taxon>
        <taxon>Betaproteobacteria</taxon>
        <taxon>Candidatus Accumulibacter</taxon>
    </lineage>
</organism>
<dbReference type="AlphaFoldDB" id="A0A935Q2T0"/>
<name>A0A935Q2T0_9PROT</name>
<reference evidence="1 2" key="1">
    <citation type="submission" date="2020-10" db="EMBL/GenBank/DDBJ databases">
        <title>Connecting structure to function with the recovery of over 1000 high-quality activated sludge metagenome-assembled genomes encoding full-length rRNA genes using long-read sequencing.</title>
        <authorList>
            <person name="Singleton C.M."/>
            <person name="Petriglieri F."/>
            <person name="Kristensen J.M."/>
            <person name="Kirkegaard R.H."/>
            <person name="Michaelsen T.Y."/>
            <person name="Andersen M.H."/>
            <person name="Karst S.M."/>
            <person name="Dueholm M.S."/>
            <person name="Nielsen P.H."/>
            <person name="Albertsen M."/>
        </authorList>
    </citation>
    <scope>NUCLEOTIDE SEQUENCE [LARGE SCALE GENOMIC DNA]</scope>
    <source>
        <strain evidence="1">EsbW_18-Q3-R4-48_BATAC.285</strain>
    </source>
</reference>